<name>A0ABU1NE84_9BURK</name>
<dbReference type="RefSeq" id="WP_309901994.1">
    <property type="nucleotide sequence ID" value="NZ_JAVDRF010000004.1"/>
</dbReference>
<proteinExistence type="predicted"/>
<protein>
    <submittedName>
        <fullName evidence="1">Uncharacterized protein</fullName>
    </submittedName>
</protein>
<accession>A0ABU1NE84</accession>
<gene>
    <name evidence="1" type="ORF">J2739_002509</name>
</gene>
<dbReference type="Proteomes" id="UP001184230">
    <property type="component" value="Unassembled WGS sequence"/>
</dbReference>
<dbReference type="EMBL" id="JAVDRF010000004">
    <property type="protein sequence ID" value="MDR6536736.1"/>
    <property type="molecule type" value="Genomic_DNA"/>
</dbReference>
<organism evidence="1 2">
    <name type="scientific">Variovorax soli</name>
    <dbReference type="NCBI Taxonomy" id="376815"/>
    <lineage>
        <taxon>Bacteria</taxon>
        <taxon>Pseudomonadati</taxon>
        <taxon>Pseudomonadota</taxon>
        <taxon>Betaproteobacteria</taxon>
        <taxon>Burkholderiales</taxon>
        <taxon>Comamonadaceae</taxon>
        <taxon>Variovorax</taxon>
    </lineage>
</organism>
<sequence length="122" mass="13432">MQSLIPDPKSFFAQRGGLHDARIRQIAWDAPARSISIQVDDLNANSFGLPEHTGAEPGTLVFHAAEDLAFSCDAFLHDVQRVYDLEIEETSGGKYRCTLVIAPGGRLSFTFSSVELLVLLRQ</sequence>
<keyword evidence="2" id="KW-1185">Reference proteome</keyword>
<evidence type="ECO:0000313" key="2">
    <source>
        <dbReference type="Proteomes" id="UP001184230"/>
    </source>
</evidence>
<reference evidence="1 2" key="1">
    <citation type="submission" date="2023-07" db="EMBL/GenBank/DDBJ databases">
        <title>Sorghum-associated microbial communities from plants grown in Nebraska, USA.</title>
        <authorList>
            <person name="Schachtman D."/>
        </authorList>
    </citation>
    <scope>NUCLEOTIDE SEQUENCE [LARGE SCALE GENOMIC DNA]</scope>
    <source>
        <strain evidence="1 2">DS1781</strain>
    </source>
</reference>
<comment type="caution">
    <text evidence="1">The sequence shown here is derived from an EMBL/GenBank/DDBJ whole genome shotgun (WGS) entry which is preliminary data.</text>
</comment>
<evidence type="ECO:0000313" key="1">
    <source>
        <dbReference type="EMBL" id="MDR6536736.1"/>
    </source>
</evidence>